<feature type="compositionally biased region" description="Low complexity" evidence="1">
    <location>
        <begin position="1170"/>
        <end position="1187"/>
    </location>
</feature>
<feature type="compositionally biased region" description="Polar residues" evidence="1">
    <location>
        <begin position="859"/>
        <end position="880"/>
    </location>
</feature>
<dbReference type="EnsemblPlants" id="MELO3C015830.2.1">
    <property type="protein sequence ID" value="MELO3C015830.2.1"/>
    <property type="gene ID" value="MELO3C015830.2"/>
</dbReference>
<feature type="compositionally biased region" description="Low complexity" evidence="1">
    <location>
        <begin position="11"/>
        <end position="21"/>
    </location>
</feature>
<feature type="region of interest" description="Disordered" evidence="1">
    <location>
        <begin position="508"/>
        <end position="533"/>
    </location>
</feature>
<feature type="compositionally biased region" description="Low complexity" evidence="1">
    <location>
        <begin position="1091"/>
        <end position="1103"/>
    </location>
</feature>
<dbReference type="GO" id="GO:0042752">
    <property type="term" value="P:regulation of circadian rhythm"/>
    <property type="evidence" value="ECO:0007669"/>
    <property type="project" value="InterPro"/>
</dbReference>
<sequence length="1290" mass="138907">MIMEKNREARSSSSIVAANGSSRRRSRATAFRDLPEEGQVELQETVRLRDRGGKRERDREFVSRSKRRREGGNREEEMEEEEGGDTSAEDIVADGDSDGVEDGGVGVSRILSSTTTASSVSNQNQKRNSLPPRVVKQQWKVADDAMIGVPVPRKARSASVKRSHDCTVSGNSGVGGAGEDIADDHSHRNQTDSPARSSAEVVSPSTSIISAKKKMKPTGPKTRSMKTSNVSSASAKEGDIEIEIAEVLFGLKKQPQHCSKKQEVNMKQSSKQETENSSVLRDGSKSSITSTMANSAQTAFNKSVSLQKNDVISDLSLNVAGEKQKVDSLPLDFAVKGESEKPAEIAIYPSKLEGASEESKPAKEVFTGGDENKGSKRTGLAQEDITSCAKGDVDPEDSPPNKSIPEAVTQKEEKFKFDLMAPPTSPERDGLADMVLDTKPLSLGIEMVNKIFAFLALYLGKETSSKVENEVEGLKEKEKVINEDKIVTSGTKFEFFKLDLEKPQLDSNNITMQEQSPKQQPKGAASTVEKNEPSTSVRLPIILGGWPTTEIPSVGYMPPFRTVLPVDSVDKSSTKLQHLNFILSHPRPKRCLTHYDIARNIYLHQQFTKTNYFHPAGDASASLAEAKLKNISSKEGMLLSNPLSGNHLDVNLNSVRQKEQGEGDLPGNVVNDKSSEAANFADIAKSKQLVFHQKQGVPFGNSMPSSGFIFPIGQHQASVAQATANQSGSAKSSNNQSTSLFSNPETGTLVSFPAFPAVSTNMSYSHPNVVSVEAPYLAKLQNNGYPFTFSTPAGTSATYRTNNAQPLPLFNGSFYSSQMFHPSQIQPAQTQSHHQPSGSHKQPQTQPQQWSVHVPGNNVLPSNGMQVKQSTEQHLPLSNQSRKHENETSGEDTTSLSDKRAAPVQKNAYGQNYILPVQALGFTLMPSTTLNNGNSGNYGEKKQSHPQNLKNTVALVPSQGLTMSFASYNGNGTPSNLNFSPISQNTTVYQNLPDIQRTGFQVATVPQATKQKNHQTSEGRNGVVLSGASDRNTGNSSTKPSAATSGQTLVFGNPSRTLNFMTSSVPVNWPSPSTKSAATTNRPAGSSSGNQQQQPLPQLPQQQHILQQQQAAMAPRMAPRTKVPTNNTLPSSATTKFPCNPPPGFSQPLIQCDNSIQSPVQKNSGRMTASVVPTTSLHLSSSSTPVHKNSIQQKGSSTPQGQTQISFGGGGDFKPAYTPMQHIPTSGHSPSSSGKLRNTTSKTNPSVTPAQQKQDESSSTGAGQKSSPVCGRNVPSILNTCPSQLSELKY</sequence>
<dbReference type="InterPro" id="IPR039317">
    <property type="entry name" value="TIC"/>
</dbReference>
<dbReference type="GO" id="GO:0005634">
    <property type="term" value="C:nucleus"/>
    <property type="evidence" value="ECO:0007669"/>
    <property type="project" value="TreeGrafter"/>
</dbReference>
<feature type="compositionally biased region" description="Polar residues" evidence="1">
    <location>
        <begin position="508"/>
        <end position="519"/>
    </location>
</feature>
<dbReference type="Gramene" id="MELO3C015830.2.1">
    <property type="protein sequence ID" value="MELO3C015830.2.1"/>
    <property type="gene ID" value="MELO3C015830.2"/>
</dbReference>
<feature type="compositionally biased region" description="Polar residues" evidence="1">
    <location>
        <begin position="1006"/>
        <end position="1019"/>
    </location>
</feature>
<feature type="compositionally biased region" description="Basic and acidic residues" evidence="1">
    <location>
        <begin position="260"/>
        <end position="274"/>
    </location>
</feature>
<feature type="compositionally biased region" description="Basic and acidic residues" evidence="1">
    <location>
        <begin position="44"/>
        <end position="63"/>
    </location>
</feature>
<feature type="compositionally biased region" description="Polar residues" evidence="1">
    <location>
        <begin position="1276"/>
        <end position="1290"/>
    </location>
</feature>
<evidence type="ECO:0000313" key="2">
    <source>
        <dbReference type="EnsemblPlants" id="MELO3C015830.2.1"/>
    </source>
</evidence>
<evidence type="ECO:0000256" key="1">
    <source>
        <dbReference type="SAM" id="MobiDB-lite"/>
    </source>
</evidence>
<feature type="compositionally biased region" description="Polar residues" evidence="1">
    <location>
        <begin position="821"/>
        <end position="851"/>
    </location>
</feature>
<feature type="region of interest" description="Disordered" evidence="1">
    <location>
        <begin position="259"/>
        <end position="294"/>
    </location>
</feature>
<feature type="compositionally biased region" description="Polar residues" evidence="1">
    <location>
        <begin position="110"/>
        <end position="128"/>
    </location>
</feature>
<evidence type="ECO:0008006" key="3">
    <source>
        <dbReference type="Google" id="ProtNLM"/>
    </source>
</evidence>
<feature type="region of interest" description="Disordered" evidence="1">
    <location>
        <begin position="1062"/>
        <end position="1103"/>
    </location>
</feature>
<feature type="compositionally biased region" description="Basic and acidic residues" evidence="1">
    <location>
        <begin position="1"/>
        <end position="10"/>
    </location>
</feature>
<feature type="region of interest" description="Disordered" evidence="1">
    <location>
        <begin position="1"/>
        <end position="134"/>
    </location>
</feature>
<feature type="region of interest" description="Disordered" evidence="1">
    <location>
        <begin position="821"/>
        <end position="900"/>
    </location>
</feature>
<feature type="compositionally biased region" description="Polar residues" evidence="1">
    <location>
        <begin position="1062"/>
        <end position="1090"/>
    </location>
</feature>
<feature type="region of interest" description="Disordered" evidence="1">
    <location>
        <begin position="1006"/>
        <end position="1050"/>
    </location>
</feature>
<feature type="region of interest" description="Disordered" evidence="1">
    <location>
        <begin position="1120"/>
        <end position="1139"/>
    </location>
</feature>
<reference evidence="2" key="1">
    <citation type="submission" date="2023-03" db="UniProtKB">
        <authorList>
            <consortium name="EnsemblPlants"/>
        </authorList>
    </citation>
    <scope>IDENTIFICATION</scope>
</reference>
<organism evidence="2">
    <name type="scientific">Cucumis melo</name>
    <name type="common">Muskmelon</name>
    <dbReference type="NCBI Taxonomy" id="3656"/>
    <lineage>
        <taxon>Eukaryota</taxon>
        <taxon>Viridiplantae</taxon>
        <taxon>Streptophyta</taxon>
        <taxon>Embryophyta</taxon>
        <taxon>Tracheophyta</taxon>
        <taxon>Spermatophyta</taxon>
        <taxon>Magnoliopsida</taxon>
        <taxon>eudicotyledons</taxon>
        <taxon>Gunneridae</taxon>
        <taxon>Pentapetalae</taxon>
        <taxon>rosids</taxon>
        <taxon>fabids</taxon>
        <taxon>Cucurbitales</taxon>
        <taxon>Cucurbitaceae</taxon>
        <taxon>Benincaseae</taxon>
        <taxon>Cucumis</taxon>
    </lineage>
</organism>
<proteinExistence type="predicted"/>
<feature type="compositionally biased region" description="Polar residues" evidence="1">
    <location>
        <begin position="275"/>
        <end position="294"/>
    </location>
</feature>
<feature type="region of interest" description="Disordered" evidence="1">
    <location>
        <begin position="155"/>
        <end position="236"/>
    </location>
</feature>
<feature type="compositionally biased region" description="Polar residues" evidence="1">
    <location>
        <begin position="1189"/>
        <end position="1206"/>
    </location>
</feature>
<protein>
    <recommendedName>
        <fullName evidence="3">Protein TIME FOR COFFEE</fullName>
    </recommendedName>
</protein>
<dbReference type="PANTHER" id="PTHR34798:SF1">
    <property type="entry name" value="TIC-LIKE PROTEIN"/>
    <property type="match status" value="1"/>
</dbReference>
<accession>A0A9I9DB40</accession>
<feature type="compositionally biased region" description="Acidic residues" evidence="1">
    <location>
        <begin position="76"/>
        <end position="101"/>
    </location>
</feature>
<name>A0A9I9DB40_CUCME</name>
<feature type="region of interest" description="Disordered" evidence="1">
    <location>
        <begin position="1160"/>
        <end position="1290"/>
    </location>
</feature>
<feature type="compositionally biased region" description="Polar residues" evidence="1">
    <location>
        <begin position="1223"/>
        <end position="1267"/>
    </location>
</feature>
<feature type="compositionally biased region" description="Polar residues" evidence="1">
    <location>
        <begin position="225"/>
        <end position="234"/>
    </location>
</feature>
<feature type="compositionally biased region" description="Polar residues" evidence="1">
    <location>
        <begin position="1029"/>
        <end position="1050"/>
    </location>
</feature>
<feature type="compositionally biased region" description="Polar residues" evidence="1">
    <location>
        <begin position="1123"/>
        <end position="1137"/>
    </location>
</feature>
<dbReference type="PANTHER" id="PTHR34798">
    <property type="entry name" value="PROTEIN TIME FOR COFFEE"/>
    <property type="match status" value="1"/>
</dbReference>
<feature type="region of interest" description="Disordered" evidence="1">
    <location>
        <begin position="353"/>
        <end position="407"/>
    </location>
</feature>